<reference evidence="1" key="1">
    <citation type="submission" date="2014-05" db="EMBL/GenBank/DDBJ databases">
        <authorList>
            <person name="Chronopoulou M."/>
        </authorList>
    </citation>
    <scope>NUCLEOTIDE SEQUENCE</scope>
    <source>
        <tissue evidence="1">Whole organism</tissue>
    </source>
</reference>
<proteinExistence type="predicted"/>
<dbReference type="EMBL" id="HACA01001562">
    <property type="protein sequence ID" value="CDW18923.1"/>
    <property type="molecule type" value="Transcribed_RNA"/>
</dbReference>
<name>A0A0K2SYW0_LEPSM</name>
<sequence>MRAHARDLWFLHMTCPESYKKQFGLEKLDLP</sequence>
<accession>A0A0K2SYW0</accession>
<organism evidence="1">
    <name type="scientific">Lepeophtheirus salmonis</name>
    <name type="common">Salmon louse</name>
    <name type="synonym">Caligus salmonis</name>
    <dbReference type="NCBI Taxonomy" id="72036"/>
    <lineage>
        <taxon>Eukaryota</taxon>
        <taxon>Metazoa</taxon>
        <taxon>Ecdysozoa</taxon>
        <taxon>Arthropoda</taxon>
        <taxon>Crustacea</taxon>
        <taxon>Multicrustacea</taxon>
        <taxon>Hexanauplia</taxon>
        <taxon>Copepoda</taxon>
        <taxon>Siphonostomatoida</taxon>
        <taxon>Caligidae</taxon>
        <taxon>Lepeophtheirus</taxon>
    </lineage>
</organism>
<evidence type="ECO:0000313" key="1">
    <source>
        <dbReference type="EMBL" id="CDW18923.1"/>
    </source>
</evidence>
<dbReference type="AlphaFoldDB" id="A0A0K2SYW0"/>
<protein>
    <submittedName>
        <fullName evidence="1">Uncharacterized protein</fullName>
    </submittedName>
</protein>